<dbReference type="NCBIfam" id="TIGR00254">
    <property type="entry name" value="GGDEF"/>
    <property type="match status" value="1"/>
</dbReference>
<feature type="domain" description="Response regulatory" evidence="4">
    <location>
        <begin position="7"/>
        <end position="130"/>
    </location>
</feature>
<dbReference type="PANTHER" id="PTHR45138">
    <property type="entry name" value="REGULATORY COMPONENTS OF SENSORY TRANSDUCTION SYSTEM"/>
    <property type="match status" value="1"/>
</dbReference>
<accession>A0A1R1IDJ8</accession>
<evidence type="ECO:0000313" key="6">
    <source>
        <dbReference type="EMBL" id="OMG56764.1"/>
    </source>
</evidence>
<dbReference type="CDD" id="cd01949">
    <property type="entry name" value="GGDEF"/>
    <property type="match status" value="1"/>
</dbReference>
<evidence type="ECO:0000256" key="1">
    <source>
        <dbReference type="ARBA" id="ARBA00012528"/>
    </source>
</evidence>
<dbReference type="Gene3D" id="3.30.70.270">
    <property type="match status" value="1"/>
</dbReference>
<dbReference type="Pfam" id="PF00990">
    <property type="entry name" value="GGDEF"/>
    <property type="match status" value="1"/>
</dbReference>
<dbReference type="InterPro" id="IPR000160">
    <property type="entry name" value="GGDEF_dom"/>
</dbReference>
<dbReference type="PANTHER" id="PTHR45138:SF9">
    <property type="entry name" value="DIGUANYLATE CYCLASE DGCM-RELATED"/>
    <property type="match status" value="1"/>
</dbReference>
<evidence type="ECO:0000313" key="7">
    <source>
        <dbReference type="Proteomes" id="UP000187526"/>
    </source>
</evidence>
<dbReference type="GO" id="GO:0000160">
    <property type="term" value="P:phosphorelay signal transduction system"/>
    <property type="evidence" value="ECO:0007669"/>
    <property type="project" value="InterPro"/>
</dbReference>
<dbReference type="RefSeq" id="WP_076092229.1">
    <property type="nucleotide sequence ID" value="NZ_MTHD01000001.1"/>
</dbReference>
<name>A0A1R1IDJ8_9RHOO</name>
<protein>
    <recommendedName>
        <fullName evidence="1">diguanylate cyclase</fullName>
        <ecNumber evidence="1">2.7.7.65</ecNumber>
    </recommendedName>
</protein>
<organism evidence="6 7">
    <name type="scientific">Azonexus hydrophilus</name>
    <dbReference type="NCBI Taxonomy" id="418702"/>
    <lineage>
        <taxon>Bacteria</taxon>
        <taxon>Pseudomonadati</taxon>
        <taxon>Pseudomonadota</taxon>
        <taxon>Betaproteobacteria</taxon>
        <taxon>Rhodocyclales</taxon>
        <taxon>Azonexaceae</taxon>
        <taxon>Azonexus</taxon>
    </lineage>
</organism>
<dbReference type="SMART" id="SM00448">
    <property type="entry name" value="REC"/>
    <property type="match status" value="1"/>
</dbReference>
<dbReference type="SUPFAM" id="SSF55073">
    <property type="entry name" value="Nucleotide cyclase"/>
    <property type="match status" value="1"/>
</dbReference>
<dbReference type="SUPFAM" id="SSF52172">
    <property type="entry name" value="CheY-like"/>
    <property type="match status" value="1"/>
</dbReference>
<dbReference type="PROSITE" id="PS50110">
    <property type="entry name" value="RESPONSE_REGULATORY"/>
    <property type="match status" value="1"/>
</dbReference>
<dbReference type="InterPro" id="IPR050469">
    <property type="entry name" value="Diguanylate_Cyclase"/>
</dbReference>
<evidence type="ECO:0000259" key="5">
    <source>
        <dbReference type="PROSITE" id="PS50887"/>
    </source>
</evidence>
<comment type="catalytic activity">
    <reaction evidence="2">
        <text>2 GTP = 3',3'-c-di-GMP + 2 diphosphate</text>
        <dbReference type="Rhea" id="RHEA:24898"/>
        <dbReference type="ChEBI" id="CHEBI:33019"/>
        <dbReference type="ChEBI" id="CHEBI:37565"/>
        <dbReference type="ChEBI" id="CHEBI:58805"/>
        <dbReference type="EC" id="2.7.7.65"/>
    </reaction>
</comment>
<dbReference type="Pfam" id="PF00072">
    <property type="entry name" value="Response_reg"/>
    <property type="match status" value="1"/>
</dbReference>
<dbReference type="GO" id="GO:0043709">
    <property type="term" value="P:cell adhesion involved in single-species biofilm formation"/>
    <property type="evidence" value="ECO:0007669"/>
    <property type="project" value="TreeGrafter"/>
</dbReference>
<dbReference type="InterPro" id="IPR011006">
    <property type="entry name" value="CheY-like_superfamily"/>
</dbReference>
<dbReference type="SMART" id="SM00267">
    <property type="entry name" value="GGDEF"/>
    <property type="match status" value="1"/>
</dbReference>
<keyword evidence="7" id="KW-1185">Reference proteome</keyword>
<proteinExistence type="predicted"/>
<dbReference type="InterPro" id="IPR043128">
    <property type="entry name" value="Rev_trsase/Diguanyl_cyclase"/>
</dbReference>
<evidence type="ECO:0000256" key="3">
    <source>
        <dbReference type="PROSITE-ProRule" id="PRU00169"/>
    </source>
</evidence>
<dbReference type="Gene3D" id="3.40.50.2300">
    <property type="match status" value="1"/>
</dbReference>
<dbReference type="EMBL" id="MTHD01000001">
    <property type="protein sequence ID" value="OMG56764.1"/>
    <property type="molecule type" value="Genomic_DNA"/>
</dbReference>
<dbReference type="GO" id="GO:0005886">
    <property type="term" value="C:plasma membrane"/>
    <property type="evidence" value="ECO:0007669"/>
    <property type="project" value="TreeGrafter"/>
</dbReference>
<dbReference type="Proteomes" id="UP000187526">
    <property type="component" value="Unassembled WGS sequence"/>
</dbReference>
<evidence type="ECO:0000256" key="2">
    <source>
        <dbReference type="ARBA" id="ARBA00034247"/>
    </source>
</evidence>
<gene>
    <name evidence="6" type="ORF">BJN45_03930</name>
</gene>
<sequence length="319" mass="34927">MPAGKYKLLVVDSSSANRTLIGECLAQLDDVDVLLAADGGEAIDLIAGAHPDLILVDMNLRDMDGINLVRKIRNRELLGSDELTLWMPVIFLSSVMDDDIVAQGIIAGGDDFLHKPVSEVILLAKIRAMLRIVGMQRDIHAAHRRLKQISTLDGLTCVPNRRYFDDTLNIEWKRCLRTETPLSLILIDVDFFKQFNDGYGHQAGDQCLKAVASALNESLFRVEDSVARYGGEEFAAILPGTDAAGAVAVAERMLASTRELRIPHEKGIEGLISCSFGVASTHPAPERNAQELLQAADSSLYAAKHAGRNMVLLNPTWRT</sequence>
<feature type="domain" description="GGDEF" evidence="5">
    <location>
        <begin position="180"/>
        <end position="316"/>
    </location>
</feature>
<dbReference type="FunFam" id="3.30.70.270:FF:000001">
    <property type="entry name" value="Diguanylate cyclase domain protein"/>
    <property type="match status" value="1"/>
</dbReference>
<dbReference type="STRING" id="418702.BJN45_03930"/>
<dbReference type="InterPro" id="IPR029787">
    <property type="entry name" value="Nucleotide_cyclase"/>
</dbReference>
<dbReference type="AlphaFoldDB" id="A0A1R1IDJ8"/>
<dbReference type="GO" id="GO:1902201">
    <property type="term" value="P:negative regulation of bacterial-type flagellum-dependent cell motility"/>
    <property type="evidence" value="ECO:0007669"/>
    <property type="project" value="TreeGrafter"/>
</dbReference>
<comment type="caution">
    <text evidence="6">The sequence shown here is derived from an EMBL/GenBank/DDBJ whole genome shotgun (WGS) entry which is preliminary data.</text>
</comment>
<evidence type="ECO:0000259" key="4">
    <source>
        <dbReference type="PROSITE" id="PS50110"/>
    </source>
</evidence>
<keyword evidence="3" id="KW-0597">Phosphoprotein</keyword>
<dbReference type="PROSITE" id="PS50887">
    <property type="entry name" value="GGDEF"/>
    <property type="match status" value="1"/>
</dbReference>
<dbReference type="CDD" id="cd00156">
    <property type="entry name" value="REC"/>
    <property type="match status" value="1"/>
</dbReference>
<dbReference type="InterPro" id="IPR001789">
    <property type="entry name" value="Sig_transdc_resp-reg_receiver"/>
</dbReference>
<feature type="modified residue" description="4-aspartylphosphate" evidence="3">
    <location>
        <position position="57"/>
    </location>
</feature>
<reference evidence="6 7" key="1">
    <citation type="submission" date="2016-10" db="EMBL/GenBank/DDBJ databases">
        <title>Alkaliphiles isolated from bioreactors.</title>
        <authorList>
            <person name="Salah Z."/>
            <person name="Rout S.P."/>
            <person name="Humphreys P.N."/>
        </authorList>
    </citation>
    <scope>NUCLEOTIDE SEQUENCE [LARGE SCALE GENOMIC DNA]</scope>
    <source>
        <strain evidence="6 7">ZS02</strain>
    </source>
</reference>
<dbReference type="GO" id="GO:0052621">
    <property type="term" value="F:diguanylate cyclase activity"/>
    <property type="evidence" value="ECO:0007669"/>
    <property type="project" value="UniProtKB-EC"/>
</dbReference>
<dbReference type="EC" id="2.7.7.65" evidence="1"/>